<dbReference type="Proteomes" id="UP001304895">
    <property type="component" value="Unassembled WGS sequence"/>
</dbReference>
<reference evidence="1" key="2">
    <citation type="submission" date="2023-05" db="EMBL/GenBank/DDBJ databases">
        <authorList>
            <consortium name="Lawrence Berkeley National Laboratory"/>
            <person name="Steindorff A."/>
            <person name="Hensen N."/>
            <person name="Bonometti L."/>
            <person name="Westerberg I."/>
            <person name="Brannstrom I.O."/>
            <person name="Guillou S."/>
            <person name="Cros-Aarteil S."/>
            <person name="Calhoun S."/>
            <person name="Haridas S."/>
            <person name="Kuo A."/>
            <person name="Mondo S."/>
            <person name="Pangilinan J."/>
            <person name="Riley R."/>
            <person name="Labutti K."/>
            <person name="Andreopoulos B."/>
            <person name="Lipzen A."/>
            <person name="Chen C."/>
            <person name="Yanf M."/>
            <person name="Daum C."/>
            <person name="Ng V."/>
            <person name="Clum A."/>
            <person name="Ohm R."/>
            <person name="Martin F."/>
            <person name="Silar P."/>
            <person name="Natvig D."/>
            <person name="Lalanne C."/>
            <person name="Gautier V."/>
            <person name="Ament-Velasquez S.L."/>
            <person name="Kruys A."/>
            <person name="Hutchinson M.I."/>
            <person name="Powell A.J."/>
            <person name="Barry K."/>
            <person name="Miller A.N."/>
            <person name="Grigoriev I.V."/>
            <person name="Debuchy R."/>
            <person name="Gladieux P."/>
            <person name="Thoren M.H."/>
            <person name="Johannesson H."/>
        </authorList>
    </citation>
    <scope>NUCLEOTIDE SEQUENCE</scope>
    <source>
        <strain evidence="1">CBS 123565</strain>
    </source>
</reference>
<gene>
    <name evidence="1" type="ORF">BT67DRAFT_271779</name>
</gene>
<comment type="caution">
    <text evidence="1">The sequence shown here is derived from an EMBL/GenBank/DDBJ whole genome shotgun (WGS) entry which is preliminary data.</text>
</comment>
<evidence type="ECO:0000313" key="2">
    <source>
        <dbReference type="Proteomes" id="UP001304895"/>
    </source>
</evidence>
<organism evidence="1 2">
    <name type="scientific">Trichocladium antarcticum</name>
    <dbReference type="NCBI Taxonomy" id="1450529"/>
    <lineage>
        <taxon>Eukaryota</taxon>
        <taxon>Fungi</taxon>
        <taxon>Dikarya</taxon>
        <taxon>Ascomycota</taxon>
        <taxon>Pezizomycotina</taxon>
        <taxon>Sordariomycetes</taxon>
        <taxon>Sordariomycetidae</taxon>
        <taxon>Sordariales</taxon>
        <taxon>Chaetomiaceae</taxon>
        <taxon>Trichocladium</taxon>
    </lineage>
</organism>
<sequence>MLSRWDGEKWRGSGWRLCGILGGRGPTSMSTQRSRPGGQQVHAMASKQPTSTTIAIRNPTASHKLCKPHCLQWKIGGLGGVRQQVLYSITPDTHCKAAPHVCAIRSIFLRLQSIRDESVFSCFGCPRDSAPISWQGPQYRDCQRPLWGLV</sequence>
<reference evidence="1" key="1">
    <citation type="journal article" date="2023" name="Mol. Phylogenet. Evol.">
        <title>Genome-scale phylogeny and comparative genomics of the fungal order Sordariales.</title>
        <authorList>
            <person name="Hensen N."/>
            <person name="Bonometti L."/>
            <person name="Westerberg I."/>
            <person name="Brannstrom I.O."/>
            <person name="Guillou S."/>
            <person name="Cros-Aarteil S."/>
            <person name="Calhoun S."/>
            <person name="Haridas S."/>
            <person name="Kuo A."/>
            <person name="Mondo S."/>
            <person name="Pangilinan J."/>
            <person name="Riley R."/>
            <person name="LaButti K."/>
            <person name="Andreopoulos B."/>
            <person name="Lipzen A."/>
            <person name="Chen C."/>
            <person name="Yan M."/>
            <person name="Daum C."/>
            <person name="Ng V."/>
            <person name="Clum A."/>
            <person name="Steindorff A."/>
            <person name="Ohm R.A."/>
            <person name="Martin F."/>
            <person name="Silar P."/>
            <person name="Natvig D.O."/>
            <person name="Lalanne C."/>
            <person name="Gautier V."/>
            <person name="Ament-Velasquez S.L."/>
            <person name="Kruys A."/>
            <person name="Hutchinson M.I."/>
            <person name="Powell A.J."/>
            <person name="Barry K."/>
            <person name="Miller A.N."/>
            <person name="Grigoriev I.V."/>
            <person name="Debuchy R."/>
            <person name="Gladieux P."/>
            <person name="Hiltunen Thoren M."/>
            <person name="Johannesson H."/>
        </authorList>
    </citation>
    <scope>NUCLEOTIDE SEQUENCE</scope>
    <source>
        <strain evidence="1">CBS 123565</strain>
    </source>
</reference>
<protein>
    <submittedName>
        <fullName evidence="1">Uncharacterized protein</fullName>
    </submittedName>
</protein>
<keyword evidence="2" id="KW-1185">Reference proteome</keyword>
<accession>A0AAN6ZEV5</accession>
<dbReference type="EMBL" id="MU853406">
    <property type="protein sequence ID" value="KAK4135323.1"/>
    <property type="molecule type" value="Genomic_DNA"/>
</dbReference>
<evidence type="ECO:0000313" key="1">
    <source>
        <dbReference type="EMBL" id="KAK4135323.1"/>
    </source>
</evidence>
<dbReference type="AlphaFoldDB" id="A0AAN6ZEV5"/>
<proteinExistence type="predicted"/>
<name>A0AAN6ZEV5_9PEZI</name>